<dbReference type="Pfam" id="PF06985">
    <property type="entry name" value="HET"/>
    <property type="match status" value="1"/>
</dbReference>
<comment type="caution">
    <text evidence="2">The sequence shown here is derived from an EMBL/GenBank/DDBJ whole genome shotgun (WGS) entry which is preliminary data.</text>
</comment>
<gene>
    <name evidence="2" type="ORF">CDV31_013774</name>
</gene>
<reference evidence="2 3" key="1">
    <citation type="submission" date="2017-06" db="EMBL/GenBank/DDBJ databases">
        <title>Cmopartive genomic analysis of Ambrosia Fusariam Clade fungi.</title>
        <authorList>
            <person name="Stajich J.E."/>
            <person name="Carrillo J."/>
            <person name="Kijimoto T."/>
            <person name="Eskalen A."/>
            <person name="O'Donnell K."/>
            <person name="Kasson M."/>
        </authorList>
    </citation>
    <scope>NUCLEOTIDE SEQUENCE [LARGE SCALE GENOMIC DNA]</scope>
    <source>
        <strain evidence="2 3">NRRL 20438</strain>
    </source>
</reference>
<dbReference type="PANTHER" id="PTHR33112:SF10">
    <property type="entry name" value="TOL"/>
    <property type="match status" value="1"/>
</dbReference>
<accession>A0A428T1B5</accession>
<dbReference type="PANTHER" id="PTHR33112">
    <property type="entry name" value="DOMAIN PROTEIN, PUTATIVE-RELATED"/>
    <property type="match status" value="1"/>
</dbReference>
<sequence length="444" mass="50224">MGHDLRYIALSHPWGDGRRHKHFCTTPENLEHRLVKGISVSQLPDTFKHAVQVIHSLNIRYLWIYSLCIVQGDGGDFDTEAKNMETIFSSAYFVIAASRPSGTSSGFLGKRLARKFIRLDEAAGSPHYICEAIDDFQHDVIEGDLNKRGWVLQERALARRTIYFTESQTYWECGQGVRCETLARMTNNEAAFLGDANFPNVAINYSKGAKIRLYERLYERYSRLDFTKAYDRPIAIAGLEQRLVSAFETHGGYGVFQGRFFGRSLLWIRDASLTDELKKIKFPPSQKYVVPTWSWMAYEGAITFMKVPFSTVEWEGGKDAIRSPWTWSDSSSSSSSTSWHTGNSNERIDLMAYARDLVDLASAEKEIIYDRGHVGSSGGSVRCVIVGRAKLQDEVTGAVTLRRYYVLVIVPRGNSGNEYERVGAASLPGTCIAWERPVLRVWIF</sequence>
<dbReference type="Proteomes" id="UP000288429">
    <property type="component" value="Unassembled WGS sequence"/>
</dbReference>
<evidence type="ECO:0000313" key="3">
    <source>
        <dbReference type="Proteomes" id="UP000288429"/>
    </source>
</evidence>
<name>A0A428T1B5_9HYPO</name>
<organism evidence="2 3">
    <name type="scientific">Fusarium ambrosium</name>
    <dbReference type="NCBI Taxonomy" id="131363"/>
    <lineage>
        <taxon>Eukaryota</taxon>
        <taxon>Fungi</taxon>
        <taxon>Dikarya</taxon>
        <taxon>Ascomycota</taxon>
        <taxon>Pezizomycotina</taxon>
        <taxon>Sordariomycetes</taxon>
        <taxon>Hypocreomycetidae</taxon>
        <taxon>Hypocreales</taxon>
        <taxon>Nectriaceae</taxon>
        <taxon>Fusarium</taxon>
        <taxon>Fusarium solani species complex</taxon>
    </lineage>
</organism>
<evidence type="ECO:0000259" key="1">
    <source>
        <dbReference type="Pfam" id="PF06985"/>
    </source>
</evidence>
<dbReference type="EMBL" id="NIZV01000291">
    <property type="protein sequence ID" value="RSL95716.1"/>
    <property type="molecule type" value="Genomic_DNA"/>
</dbReference>
<feature type="domain" description="Heterokaryon incompatibility" evidence="1">
    <location>
        <begin position="7"/>
        <end position="154"/>
    </location>
</feature>
<dbReference type="AlphaFoldDB" id="A0A428T1B5"/>
<proteinExistence type="predicted"/>
<dbReference type="InterPro" id="IPR010730">
    <property type="entry name" value="HET"/>
</dbReference>
<evidence type="ECO:0000313" key="2">
    <source>
        <dbReference type="EMBL" id="RSL95716.1"/>
    </source>
</evidence>
<protein>
    <recommendedName>
        <fullName evidence="1">Heterokaryon incompatibility domain-containing protein</fullName>
    </recommendedName>
</protein>
<keyword evidence="3" id="KW-1185">Reference proteome</keyword>